<accession>A0ABD2HW73</accession>
<evidence type="ECO:0000256" key="3">
    <source>
        <dbReference type="PIRNR" id="PIRNR001213"/>
    </source>
</evidence>
<dbReference type="GO" id="GO:0005634">
    <property type="term" value="C:nucleus"/>
    <property type="evidence" value="ECO:0007669"/>
    <property type="project" value="UniProtKB-SubCell"/>
</dbReference>
<dbReference type="InterPro" id="IPR001353">
    <property type="entry name" value="Proteasome_sua/b"/>
</dbReference>
<protein>
    <recommendedName>
        <fullName evidence="3">Proteasome subunit beta</fullName>
    </recommendedName>
</protein>
<dbReference type="PANTHER" id="PTHR32194:SF6">
    <property type="entry name" value="PROTEASOME SUBUNIT BETA"/>
    <property type="match status" value="1"/>
</dbReference>
<comment type="subunit">
    <text evidence="2">The 26S proteasome consists of a 20S proteasome core and two 19S regulatory subunits. The 20S proteasome core is composed of 28 subunits that are arranged in four stacked rings, resulting in a barrel-shaped structure. The two end rings are each formed by seven alpha subunits, and the two central rings are each formed by seven beta subunits. The catalytic chamber with the active sites is on the inside of the barrel.</text>
</comment>
<dbReference type="InterPro" id="IPR023333">
    <property type="entry name" value="Proteasome_suB-type"/>
</dbReference>
<dbReference type="InterPro" id="IPR016295">
    <property type="entry name" value="Proteasome_beta4"/>
</dbReference>
<evidence type="ECO:0000313" key="6">
    <source>
        <dbReference type="Proteomes" id="UP001620645"/>
    </source>
</evidence>
<evidence type="ECO:0000256" key="2">
    <source>
        <dbReference type="ARBA" id="ARBA00026071"/>
    </source>
</evidence>
<comment type="subcellular location">
    <subcellularLocation>
        <location evidence="3">Cytoplasm</location>
    </subcellularLocation>
    <subcellularLocation>
        <location evidence="3">Nucleus</location>
    </subcellularLocation>
</comment>
<keyword evidence="6" id="KW-1185">Reference proteome</keyword>
<sequence length="268" mass="30153">MLGPNRAGPNVTAQPCRPNRAGPTEVDRILTVKLNSDFLKMSLTGGTVIALAYKGGVAMATDRTVFASGVHRFQNNTRQYRLNNYCLISFSGDFAEFQWLQNLLERRQMELQIDAGMDHMKPKMVHAFLTSLFYQRRSKMNPFLNTMVVCGMQPVEFHAGEIKPFIGVIDMRGNAYEVDHVATEIGKYLLRQMLETRQTQANGAEQMSKEEALRMVAAALEVSVSRNSRTGQMFDVSTVDAVDGVKFHDQLQIIGKWDEVEVCDGTYK</sequence>
<gene>
    <name evidence="5" type="ORF">niasHS_017012</name>
</gene>
<evidence type="ECO:0000313" key="5">
    <source>
        <dbReference type="EMBL" id="KAL3070887.1"/>
    </source>
</evidence>
<dbReference type="AlphaFoldDB" id="A0ABD2HW73"/>
<name>A0ABD2HW73_HETSC</name>
<dbReference type="PIRSF" id="PIRSF001213">
    <property type="entry name" value="Psome_endopept_beta"/>
    <property type="match status" value="1"/>
</dbReference>
<dbReference type="GO" id="GO:0005737">
    <property type="term" value="C:cytoplasm"/>
    <property type="evidence" value="ECO:0007669"/>
    <property type="project" value="UniProtKB-SubCell"/>
</dbReference>
<dbReference type="PANTHER" id="PTHR32194">
    <property type="entry name" value="METALLOPROTEASE TLDD"/>
    <property type="match status" value="1"/>
</dbReference>
<organism evidence="5 6">
    <name type="scientific">Heterodera schachtii</name>
    <name type="common">Sugarbeet cyst nematode worm</name>
    <name type="synonym">Tylenchus schachtii</name>
    <dbReference type="NCBI Taxonomy" id="97005"/>
    <lineage>
        <taxon>Eukaryota</taxon>
        <taxon>Metazoa</taxon>
        <taxon>Ecdysozoa</taxon>
        <taxon>Nematoda</taxon>
        <taxon>Chromadorea</taxon>
        <taxon>Rhabditida</taxon>
        <taxon>Tylenchina</taxon>
        <taxon>Tylenchomorpha</taxon>
        <taxon>Tylenchoidea</taxon>
        <taxon>Heteroderidae</taxon>
        <taxon>Heteroderinae</taxon>
        <taxon>Heterodera</taxon>
    </lineage>
</organism>
<keyword evidence="1 3" id="KW-0539">Nucleus</keyword>
<proteinExistence type="inferred from homology"/>
<keyword evidence="3" id="KW-0647">Proteasome</keyword>
<dbReference type="InterPro" id="IPR029055">
    <property type="entry name" value="Ntn_hydrolases_N"/>
</dbReference>
<comment type="caution">
    <text evidence="5">The sequence shown here is derived from an EMBL/GenBank/DDBJ whole genome shotgun (WGS) entry which is preliminary data.</text>
</comment>
<evidence type="ECO:0000256" key="1">
    <source>
        <dbReference type="ARBA" id="ARBA00023242"/>
    </source>
</evidence>
<comment type="function">
    <text evidence="3">Non-catalytic component of the proteasome.</text>
</comment>
<comment type="similarity">
    <text evidence="3">Belongs to the peptidase T1B family.</text>
</comment>
<dbReference type="GO" id="GO:0019774">
    <property type="term" value="C:proteasome core complex, beta-subunit complex"/>
    <property type="evidence" value="ECO:0007669"/>
    <property type="project" value="UniProtKB-UniRule"/>
</dbReference>
<dbReference type="Pfam" id="PF00227">
    <property type="entry name" value="Proteasome"/>
    <property type="match status" value="1"/>
</dbReference>
<dbReference type="EMBL" id="JBICCN010000402">
    <property type="protein sequence ID" value="KAL3070887.1"/>
    <property type="molecule type" value="Genomic_DNA"/>
</dbReference>
<dbReference type="Gene3D" id="3.60.20.10">
    <property type="entry name" value="Glutamine Phosphoribosylpyrophosphate, subunit 1, domain 1"/>
    <property type="match status" value="1"/>
</dbReference>
<dbReference type="SUPFAM" id="SSF56235">
    <property type="entry name" value="N-terminal nucleophile aminohydrolases (Ntn hydrolases)"/>
    <property type="match status" value="1"/>
</dbReference>
<dbReference type="Proteomes" id="UP001620645">
    <property type="component" value="Unassembled WGS sequence"/>
</dbReference>
<evidence type="ECO:0000256" key="4">
    <source>
        <dbReference type="SAM" id="MobiDB-lite"/>
    </source>
</evidence>
<keyword evidence="3" id="KW-0963">Cytoplasm</keyword>
<reference evidence="5 6" key="1">
    <citation type="submission" date="2024-10" db="EMBL/GenBank/DDBJ databases">
        <authorList>
            <person name="Kim D."/>
        </authorList>
    </citation>
    <scope>NUCLEOTIDE SEQUENCE [LARGE SCALE GENOMIC DNA]</scope>
    <source>
        <strain evidence="5">Taebaek</strain>
    </source>
</reference>
<feature type="region of interest" description="Disordered" evidence="4">
    <location>
        <begin position="1"/>
        <end position="22"/>
    </location>
</feature>